<dbReference type="AlphaFoldDB" id="A0A8J4CI92"/>
<evidence type="ECO:0000313" key="2">
    <source>
        <dbReference type="Proteomes" id="UP000747110"/>
    </source>
</evidence>
<dbReference type="Gene3D" id="1.25.70.10">
    <property type="entry name" value="Transcription termination factor 3, mitochondrial"/>
    <property type="match status" value="1"/>
</dbReference>
<evidence type="ECO:0000313" key="1">
    <source>
        <dbReference type="EMBL" id="GIL82980.1"/>
    </source>
</evidence>
<proteinExistence type="predicted"/>
<dbReference type="OrthoDB" id="346907at2759"/>
<dbReference type="Proteomes" id="UP000747110">
    <property type="component" value="Unassembled WGS sequence"/>
</dbReference>
<accession>A0A8J4CI92</accession>
<sequence length="111" mass="12326">MRHSSLYFMRICFLTTHTDPTAHAAALSRVLGLGQPRLMALVHRCPDLFRFSPQALAATLEALAELTGLQVVQVPQLVSADPHLLLRPDRLKTNMRELAQVPSGSRDREEG</sequence>
<keyword evidence="2" id="KW-1185">Reference proteome</keyword>
<organism evidence="1 2">
    <name type="scientific">Volvox reticuliferus</name>
    <dbReference type="NCBI Taxonomy" id="1737510"/>
    <lineage>
        <taxon>Eukaryota</taxon>
        <taxon>Viridiplantae</taxon>
        <taxon>Chlorophyta</taxon>
        <taxon>core chlorophytes</taxon>
        <taxon>Chlorophyceae</taxon>
        <taxon>CS clade</taxon>
        <taxon>Chlamydomonadales</taxon>
        <taxon>Volvocaceae</taxon>
        <taxon>Volvox</taxon>
    </lineage>
</organism>
<dbReference type="InterPro" id="IPR038538">
    <property type="entry name" value="MTERF_sf"/>
</dbReference>
<dbReference type="EMBL" id="BNCP01000025">
    <property type="protein sequence ID" value="GIL82980.1"/>
    <property type="molecule type" value="Genomic_DNA"/>
</dbReference>
<reference evidence="1" key="1">
    <citation type="journal article" date="2021" name="Proc. Natl. Acad. Sci. U.S.A.">
        <title>Three genomes in the algal genus Volvox reveal the fate of a haploid sex-determining region after a transition to homothallism.</title>
        <authorList>
            <person name="Yamamoto K."/>
            <person name="Hamaji T."/>
            <person name="Kawai-Toyooka H."/>
            <person name="Matsuzaki R."/>
            <person name="Takahashi F."/>
            <person name="Nishimura Y."/>
            <person name="Kawachi M."/>
            <person name="Noguchi H."/>
            <person name="Minakuchi Y."/>
            <person name="Umen J.G."/>
            <person name="Toyoda A."/>
            <person name="Nozaki H."/>
        </authorList>
    </citation>
    <scope>NUCLEOTIDE SEQUENCE</scope>
    <source>
        <strain evidence="1">NIES-3786</strain>
    </source>
</reference>
<comment type="caution">
    <text evidence="1">The sequence shown here is derived from an EMBL/GenBank/DDBJ whole genome shotgun (WGS) entry which is preliminary data.</text>
</comment>
<gene>
    <name evidence="1" type="ORF">Vretifemale_11663</name>
</gene>
<protein>
    <submittedName>
        <fullName evidence="1">Uncharacterized protein</fullName>
    </submittedName>
</protein>
<name>A0A8J4CI92_9CHLO</name>
<feature type="non-terminal residue" evidence="1">
    <location>
        <position position="1"/>
    </location>
</feature>